<keyword evidence="2" id="KW-1185">Reference proteome</keyword>
<comment type="caution">
    <text evidence="1">The sequence shown here is derived from an EMBL/GenBank/DDBJ whole genome shotgun (WGS) entry which is preliminary data.</text>
</comment>
<proteinExistence type="predicted"/>
<reference evidence="1" key="1">
    <citation type="submission" date="2022-06" db="EMBL/GenBank/DDBJ databases">
        <title>Phylogenomic reconstructions and comparative analyses of Kickxellomycotina fungi.</title>
        <authorList>
            <person name="Reynolds N.K."/>
            <person name="Stajich J.E."/>
            <person name="Barry K."/>
            <person name="Grigoriev I.V."/>
            <person name="Crous P."/>
            <person name="Smith M.E."/>
        </authorList>
    </citation>
    <scope>NUCLEOTIDE SEQUENCE</scope>
    <source>
        <strain evidence="1">RSA 2271</strain>
    </source>
</reference>
<evidence type="ECO:0000313" key="2">
    <source>
        <dbReference type="Proteomes" id="UP001145114"/>
    </source>
</evidence>
<gene>
    <name evidence="1" type="primary">FIS1</name>
    <name evidence="1" type="ORF">EV182_002093</name>
</gene>
<evidence type="ECO:0000313" key="1">
    <source>
        <dbReference type="EMBL" id="KAJ1679421.1"/>
    </source>
</evidence>
<protein>
    <submittedName>
        <fullName evidence="1">Mitochondrial membrane protein</fullName>
    </submittedName>
</protein>
<accession>A0ACC1HVR1</accession>
<organism evidence="1 2">
    <name type="scientific">Spiromyces aspiralis</name>
    <dbReference type="NCBI Taxonomy" id="68401"/>
    <lineage>
        <taxon>Eukaryota</taxon>
        <taxon>Fungi</taxon>
        <taxon>Fungi incertae sedis</taxon>
        <taxon>Zoopagomycota</taxon>
        <taxon>Kickxellomycotina</taxon>
        <taxon>Kickxellomycetes</taxon>
        <taxon>Kickxellales</taxon>
        <taxon>Kickxellaceae</taxon>
        <taxon>Spiromyces</taxon>
    </lineage>
</organism>
<name>A0ACC1HVR1_9FUNG</name>
<dbReference type="Proteomes" id="UP001145114">
    <property type="component" value="Unassembled WGS sequence"/>
</dbReference>
<dbReference type="EMBL" id="JAMZIH010000396">
    <property type="protein sequence ID" value="KAJ1679421.1"/>
    <property type="molecule type" value="Genomic_DNA"/>
</dbReference>
<sequence>MNDKDLPHAVDAETPLSRDELEVLRRQYEREHPTPSVQSKFNYAWGLVKSNDKKKSELGVKLLVEIFEQHPDRQRECLYYIALGYYKLGEYLAARRYNDTLLSMEPNNKQCLSLRKLIDDRVARAELTKSDRTTRIDGIIGMAIAGGAVAAVAGMIAMLLRSKKR</sequence>